<feature type="region of interest" description="Disordered" evidence="4">
    <location>
        <begin position="1"/>
        <end position="59"/>
    </location>
</feature>
<feature type="domain" description="F-box" evidence="5">
    <location>
        <begin position="314"/>
        <end position="361"/>
    </location>
</feature>
<evidence type="ECO:0000259" key="5">
    <source>
        <dbReference type="PROSITE" id="PS50181"/>
    </source>
</evidence>
<keyword evidence="7" id="KW-1185">Reference proteome</keyword>
<reference evidence="6" key="1">
    <citation type="submission" date="2022-10" db="EMBL/GenBank/DDBJ databases">
        <authorList>
            <person name="Byrne P K."/>
        </authorList>
    </citation>
    <scope>NUCLEOTIDE SEQUENCE</scope>
    <source>
        <strain evidence="6">IFO1815</strain>
    </source>
</reference>
<evidence type="ECO:0000256" key="2">
    <source>
        <dbReference type="ARBA" id="ARBA00022737"/>
    </source>
</evidence>
<dbReference type="EMBL" id="OX365766">
    <property type="protein sequence ID" value="CAI4034488.1"/>
    <property type="molecule type" value="Genomic_DNA"/>
</dbReference>
<feature type="compositionally biased region" description="Low complexity" evidence="4">
    <location>
        <begin position="1070"/>
        <end position="1080"/>
    </location>
</feature>
<gene>
    <name evidence="6" type="primary">SMKI10G2810</name>
    <name evidence="6" type="ORF">SMKI_10G2810</name>
</gene>
<dbReference type="Proteomes" id="UP001161438">
    <property type="component" value="Chromosome 10"/>
</dbReference>
<organism evidence="6 7">
    <name type="scientific">Saccharomyces mikatae IFO 1815</name>
    <dbReference type="NCBI Taxonomy" id="226126"/>
    <lineage>
        <taxon>Eukaryota</taxon>
        <taxon>Fungi</taxon>
        <taxon>Dikarya</taxon>
        <taxon>Ascomycota</taxon>
        <taxon>Saccharomycotina</taxon>
        <taxon>Saccharomycetes</taxon>
        <taxon>Saccharomycetales</taxon>
        <taxon>Saccharomycetaceae</taxon>
        <taxon>Saccharomyces</taxon>
    </lineage>
</organism>
<dbReference type="PROSITE" id="PS50181">
    <property type="entry name" value="FBOX"/>
    <property type="match status" value="1"/>
</dbReference>
<dbReference type="SMART" id="SM00367">
    <property type="entry name" value="LRR_CC"/>
    <property type="match status" value="11"/>
</dbReference>
<evidence type="ECO:0000256" key="3">
    <source>
        <dbReference type="ARBA" id="ARBA00022786"/>
    </source>
</evidence>
<evidence type="ECO:0000313" key="7">
    <source>
        <dbReference type="Proteomes" id="UP001161438"/>
    </source>
</evidence>
<protein>
    <recommendedName>
        <fullName evidence="5">F-box domain-containing protein</fullName>
    </recommendedName>
</protein>
<evidence type="ECO:0000313" key="6">
    <source>
        <dbReference type="EMBL" id="CAI4034488.1"/>
    </source>
</evidence>
<feature type="compositionally biased region" description="Low complexity" evidence="4">
    <location>
        <begin position="1"/>
        <end position="18"/>
    </location>
</feature>
<dbReference type="SUPFAM" id="SSF52047">
    <property type="entry name" value="RNI-like"/>
    <property type="match status" value="1"/>
</dbReference>
<keyword evidence="2" id="KW-0677">Repeat</keyword>
<dbReference type="RefSeq" id="XP_056077609.1">
    <property type="nucleotide sequence ID" value="XM_056223608.1"/>
</dbReference>
<keyword evidence="1" id="KW-0433">Leucine-rich repeat</keyword>
<feature type="region of interest" description="Disordered" evidence="4">
    <location>
        <begin position="1070"/>
        <end position="1090"/>
    </location>
</feature>
<dbReference type="GeneID" id="80919305"/>
<name>A0AA35IRA5_SACMI</name>
<feature type="region of interest" description="Disordered" evidence="4">
    <location>
        <begin position="1118"/>
        <end position="1151"/>
    </location>
</feature>
<proteinExistence type="predicted"/>
<keyword evidence="3" id="KW-0833">Ubl conjugation pathway</keyword>
<evidence type="ECO:0000256" key="4">
    <source>
        <dbReference type="SAM" id="MobiDB-lite"/>
    </source>
</evidence>
<dbReference type="GO" id="GO:0019005">
    <property type="term" value="C:SCF ubiquitin ligase complex"/>
    <property type="evidence" value="ECO:0007669"/>
    <property type="project" value="UniProtKB-ARBA"/>
</dbReference>
<dbReference type="InterPro" id="IPR001810">
    <property type="entry name" value="F-box_dom"/>
</dbReference>
<evidence type="ECO:0000256" key="1">
    <source>
        <dbReference type="ARBA" id="ARBA00022614"/>
    </source>
</evidence>
<sequence length="1151" mass="132694">MDQDNNSNDDSNRLNSPNVHSNLGPQAWLNISEDFDNNSNINGSSNNNNNIRPQMPSRTRETAIPDRNANETNNQTLNNIFRFDSIQRETFLPSSDGQLLNQRYSLTFQPQQQTTALSGIDINTVNTNLMNGVNVQIDQLNRLLPNLPEEERKQIHEFKLIVGKKIQEFLIVIEKRRKKILNEIELDNLKLKELRIDNSPQAISYLHKLQRMRLRALETENMEIRNLRLKILTIIEEYKKSLYAYCHSKLRGQQVENPTDNFIVWIKSIDTNESSDLKEGLQDLSRYSRQFINNVLSNQSSQNISTGMTQRTSIFALNMLPSEILHLILDKLNQKYDIVKFLTVSKLWAEIIVKILYYRPHINKKSQLDLFLRTMRLTSNETVFNYRLMIKRLNFSFVGDYMHDTELNYFVGCENLERLTLVFCKHITSIPISAVLKGCKFLQSVDITGIKDVSDDVFNTLATYCPRVQGFYVPQARNVTLDSLRNFIIHSPMLKRIKITGNNNMNDELVELLANRCPLLVEVDITLSPNVTDSSLLKLLTKLVQLREFRITHNTNITDNIFQELSKVVDDMPSLRLIDLSGCENITDKTIERIVNLAPKLRNVFLGKCSRITDASLFQLSKLGKNLQTVHFGHCFNITDNGVRELFHSCTRIQYVDFACCTNLTNRTLYELADLPKLKRIGLVKCTQMTDEGLLNMVSLRGRNDTLERVHLSYCSNLTIYPIYELLMSCPRLSHLSLTAVPSFLRPDITMYCRPAPSDFSENQRQIFCVFSGKGVHKLRHYLVNLTSPAFGPHADVNDVLTKYIRSKNLIFNGETLEDALRRIITDLNQDSAAIIAATGLNQINGLNNDFLFQNINFEQIDEVFSWYLNNFDGIRMSSEEVNSLLLQVNKAFCEDPFSDANDDQEYIVAPGVNREINNEMCHIVRKFHELNDHIDDFEVNVASLVRVQFQFTGFLLHEMTQTYMQMIELNRQICLVQKTVQESGNTDYQKGLLIWRLLFIDKFVMVVQKYKLSTVVLRLYLKDNITLLTRQRELLIAHQRSAWNNNNENNVNRNANNGELIVPEAEVNDANSNDTNSGNDDNETENPNFWRQFGNRMQISPDQMRSLQMGLRNQDMVRNNNNNNINESIPDTAIDSQMDDASGTPDEEML</sequence>
<dbReference type="Gene3D" id="3.80.10.10">
    <property type="entry name" value="Ribonuclease Inhibitor"/>
    <property type="match status" value="3"/>
</dbReference>
<dbReference type="GO" id="GO:0031146">
    <property type="term" value="P:SCF-dependent proteasomal ubiquitin-dependent protein catabolic process"/>
    <property type="evidence" value="ECO:0007669"/>
    <property type="project" value="TreeGrafter"/>
</dbReference>
<dbReference type="SMART" id="SM00256">
    <property type="entry name" value="FBOX"/>
    <property type="match status" value="1"/>
</dbReference>
<dbReference type="InterPro" id="IPR006553">
    <property type="entry name" value="Leu-rich_rpt_Cys-con_subtyp"/>
</dbReference>
<dbReference type="InterPro" id="IPR057207">
    <property type="entry name" value="FBXL15_LRR"/>
</dbReference>
<dbReference type="Pfam" id="PF12937">
    <property type="entry name" value="F-box-like"/>
    <property type="match status" value="1"/>
</dbReference>
<feature type="compositionally biased region" description="Low complexity" evidence="4">
    <location>
        <begin position="37"/>
        <end position="51"/>
    </location>
</feature>
<dbReference type="AlphaFoldDB" id="A0AA35IRA5"/>
<dbReference type="PANTHER" id="PTHR13318">
    <property type="entry name" value="PARTNER OF PAIRED, ISOFORM B-RELATED"/>
    <property type="match status" value="1"/>
</dbReference>
<dbReference type="FunFam" id="3.80.10.10:FF:000251">
    <property type="entry name" value="Ubiquitin ligase complex F-box protein GRR1"/>
    <property type="match status" value="1"/>
</dbReference>
<dbReference type="InterPro" id="IPR032675">
    <property type="entry name" value="LRR_dom_sf"/>
</dbReference>
<dbReference type="Pfam" id="PF25372">
    <property type="entry name" value="DUF7885"/>
    <property type="match status" value="1"/>
</dbReference>
<accession>A0AA35IRA5</accession>